<dbReference type="Gene3D" id="1.10.10.10">
    <property type="entry name" value="Winged helix-like DNA-binding domain superfamily/Winged helix DNA-binding domain"/>
    <property type="match status" value="1"/>
</dbReference>
<dbReference type="EMBL" id="MHSA01000023">
    <property type="protein sequence ID" value="OHA33816.1"/>
    <property type="molecule type" value="Genomic_DNA"/>
</dbReference>
<evidence type="ECO:0000313" key="3">
    <source>
        <dbReference type="Proteomes" id="UP000177797"/>
    </source>
</evidence>
<dbReference type="SUPFAM" id="SSF88659">
    <property type="entry name" value="Sigma3 and sigma4 domains of RNA polymerase sigma factors"/>
    <property type="match status" value="1"/>
</dbReference>
<dbReference type="PANTHER" id="PTHR30603:SF47">
    <property type="entry name" value="RNA POLYMERASE SIGMA FACTOR SIGD, CHLOROPLASTIC"/>
    <property type="match status" value="1"/>
</dbReference>
<dbReference type="GO" id="GO:0006352">
    <property type="term" value="P:DNA-templated transcription initiation"/>
    <property type="evidence" value="ECO:0007669"/>
    <property type="project" value="InterPro"/>
</dbReference>
<evidence type="ECO:0000313" key="2">
    <source>
        <dbReference type="EMBL" id="OHA33816.1"/>
    </source>
</evidence>
<dbReference type="InterPro" id="IPR013324">
    <property type="entry name" value="RNA_pol_sigma_r3/r4-like"/>
</dbReference>
<proteinExistence type="predicted"/>
<gene>
    <name evidence="2" type="ORF">A2938_01645</name>
</gene>
<dbReference type="Pfam" id="PF04545">
    <property type="entry name" value="Sigma70_r4"/>
    <property type="match status" value="1"/>
</dbReference>
<dbReference type="GO" id="GO:0003700">
    <property type="term" value="F:DNA-binding transcription factor activity"/>
    <property type="evidence" value="ECO:0007669"/>
    <property type="project" value="InterPro"/>
</dbReference>
<evidence type="ECO:0000259" key="1">
    <source>
        <dbReference type="Pfam" id="PF04545"/>
    </source>
</evidence>
<protein>
    <recommendedName>
        <fullName evidence="1">RNA polymerase sigma-70 region 4 domain-containing protein</fullName>
    </recommendedName>
</protein>
<feature type="domain" description="RNA polymerase sigma-70 region 4" evidence="1">
    <location>
        <begin position="21"/>
        <end position="75"/>
    </location>
</feature>
<dbReference type="AlphaFoldDB" id="A0A1G2NCM2"/>
<organism evidence="2 3">
    <name type="scientific">Candidatus Taylorbacteria bacterium RIFCSPLOWO2_01_FULL_48_100</name>
    <dbReference type="NCBI Taxonomy" id="1802322"/>
    <lineage>
        <taxon>Bacteria</taxon>
        <taxon>Candidatus Tayloriibacteriota</taxon>
    </lineage>
</organism>
<reference evidence="2 3" key="1">
    <citation type="journal article" date="2016" name="Nat. Commun.">
        <title>Thousands of microbial genomes shed light on interconnected biogeochemical processes in an aquifer system.</title>
        <authorList>
            <person name="Anantharaman K."/>
            <person name="Brown C.T."/>
            <person name="Hug L.A."/>
            <person name="Sharon I."/>
            <person name="Castelle C.J."/>
            <person name="Probst A.J."/>
            <person name="Thomas B.C."/>
            <person name="Singh A."/>
            <person name="Wilkins M.J."/>
            <person name="Karaoz U."/>
            <person name="Brodie E.L."/>
            <person name="Williams K.H."/>
            <person name="Hubbard S.S."/>
            <person name="Banfield J.F."/>
        </authorList>
    </citation>
    <scope>NUCLEOTIDE SEQUENCE [LARGE SCALE GENOMIC DNA]</scope>
</reference>
<dbReference type="PANTHER" id="PTHR30603">
    <property type="entry name" value="RNA POLYMERASE SIGMA FACTOR RPO"/>
    <property type="match status" value="1"/>
</dbReference>
<dbReference type="Gene3D" id="1.10.10.1250">
    <property type="entry name" value="RNA polymerase, subunit delta, N-terminal domain"/>
    <property type="match status" value="1"/>
</dbReference>
<dbReference type="Proteomes" id="UP000177797">
    <property type="component" value="Unassembled WGS sequence"/>
</dbReference>
<dbReference type="PRINTS" id="PR00046">
    <property type="entry name" value="SIGMA70FCT"/>
</dbReference>
<dbReference type="InterPro" id="IPR036388">
    <property type="entry name" value="WH-like_DNA-bd_sf"/>
</dbReference>
<dbReference type="InterPro" id="IPR000943">
    <property type="entry name" value="RNA_pol_sigma70"/>
</dbReference>
<dbReference type="InterPro" id="IPR038087">
    <property type="entry name" value="RNAP_delta_N_dom_sf"/>
</dbReference>
<dbReference type="InterPro" id="IPR007630">
    <property type="entry name" value="RNA_pol_sigma70_r4"/>
</dbReference>
<name>A0A1G2NCM2_9BACT</name>
<accession>A0A1G2NCM2</accession>
<comment type="caution">
    <text evidence="2">The sequence shown here is derived from an EMBL/GenBank/DDBJ whole genome shotgun (WGS) entry which is preliminary data.</text>
</comment>
<dbReference type="CDD" id="cd06171">
    <property type="entry name" value="Sigma70_r4"/>
    <property type="match status" value="1"/>
</dbReference>
<dbReference type="InterPro" id="IPR050239">
    <property type="entry name" value="Sigma-70_RNA_pol_init_factors"/>
</dbReference>
<sequence>MATTIAASVISFNPKQVTARLLKVLPERARDVLTNRFGMGKETKRQTLDSIGKRYHITRERVRQIENYAIASIRKSDAYKKEKPVFTELEKVLHEFGGLAGEEAFLSHLAKDVAVRNHVHFLLSLGEQFKKTKEDDHLKHRWHMDDKLANKVHDALRKLYDSLTDKDLVSELDIIAQFLTHIEDLEEHFKQEHIVKRWLALSKKIGKNPLGEWGLVSSPHVKMKGVRDYAFLVIRKHGSPIHFTEVACAIEKMFGRKAHVATTHNELIKDKRFVLVGRGLYALAEWGYMSGVVHDVIAKVLEKHGPLTKKEIFEKVLKERYVKENTISVNLQNKKFFKKDKEGKYSAVK</sequence>